<dbReference type="InterPro" id="IPR001245">
    <property type="entry name" value="Ser-Thr/Tyr_kinase_cat_dom"/>
</dbReference>
<protein>
    <submittedName>
        <fullName evidence="1">Uncharacterized protein</fullName>
    </submittedName>
</protein>
<dbReference type="Gramene" id="ONH90162">
    <property type="protein sequence ID" value="ONH90162"/>
    <property type="gene ID" value="PRUPE_8G038300"/>
</dbReference>
<sequence length="151" mass="17136">MRAHHRNLVSFIGYYDEGLTWKQRLHIPVDAARRLEYLHDGCKPPILHRDLKLSNILLNETLQAKIAECGISKALETKQLLSDAYNFGIVLLELITGRPAIIRDVEPVHFERMEIESIVDSIVHGTYKYSSVQTAIETALACVSKTPTERP</sequence>
<dbReference type="PANTHER" id="PTHR45631:SF202">
    <property type="entry name" value="SENESCENCE-INDUCED RECEPTOR-LIKE SERINE_THREONINE-PROTEIN KINASE"/>
    <property type="match status" value="1"/>
</dbReference>
<dbReference type="eggNOG" id="ENOG502QQCZ">
    <property type="taxonomic scope" value="Eukaryota"/>
</dbReference>
<name>M5VY90_PRUPE</name>
<dbReference type="OMA" id="VHFERME"/>
<reference evidence="1 2" key="1">
    <citation type="journal article" date="2013" name="Nat. Genet.">
        <title>The high-quality draft genome of peach (Prunus persica) identifies unique patterns of genetic diversity, domestication and genome evolution.</title>
        <authorList>
            <consortium name="International Peach Genome Initiative"/>
            <person name="Verde I."/>
            <person name="Abbott A.G."/>
            <person name="Scalabrin S."/>
            <person name="Jung S."/>
            <person name="Shu S."/>
            <person name="Marroni F."/>
            <person name="Zhebentyayeva T."/>
            <person name="Dettori M.T."/>
            <person name="Grimwood J."/>
            <person name="Cattonaro F."/>
            <person name="Zuccolo A."/>
            <person name="Rossini L."/>
            <person name="Jenkins J."/>
            <person name="Vendramin E."/>
            <person name="Meisel L.A."/>
            <person name="Decroocq V."/>
            <person name="Sosinski B."/>
            <person name="Prochnik S."/>
            <person name="Mitros T."/>
            <person name="Policriti A."/>
            <person name="Cipriani G."/>
            <person name="Dondini L."/>
            <person name="Ficklin S."/>
            <person name="Goodstein D.M."/>
            <person name="Xuan P."/>
            <person name="Del Fabbro C."/>
            <person name="Aramini V."/>
            <person name="Copetti D."/>
            <person name="Gonzalez S."/>
            <person name="Horner D.S."/>
            <person name="Falchi R."/>
            <person name="Lucas S."/>
            <person name="Mica E."/>
            <person name="Maldonado J."/>
            <person name="Lazzari B."/>
            <person name="Bielenberg D."/>
            <person name="Pirona R."/>
            <person name="Miculan M."/>
            <person name="Barakat A."/>
            <person name="Testolin R."/>
            <person name="Stella A."/>
            <person name="Tartarini S."/>
            <person name="Tonutti P."/>
            <person name="Arus P."/>
            <person name="Orellana A."/>
            <person name="Wells C."/>
            <person name="Main D."/>
            <person name="Vizzotto G."/>
            <person name="Silva H."/>
            <person name="Salamini F."/>
            <person name="Schmutz J."/>
            <person name="Morgante M."/>
            <person name="Rokhsar D.S."/>
        </authorList>
    </citation>
    <scope>NUCLEOTIDE SEQUENCE [LARGE SCALE GENOMIC DNA]</scope>
    <source>
        <strain evidence="2">cv. Nemared</strain>
    </source>
</reference>
<gene>
    <name evidence="1" type="ORF">PRUPE_8G038300</name>
</gene>
<dbReference type="GO" id="GO:0004672">
    <property type="term" value="F:protein kinase activity"/>
    <property type="evidence" value="ECO:0007669"/>
    <property type="project" value="InterPro"/>
</dbReference>
<dbReference type="PANTHER" id="PTHR45631">
    <property type="entry name" value="OS07G0107800 PROTEIN-RELATED"/>
    <property type="match status" value="1"/>
</dbReference>
<accession>M5VY90</accession>
<evidence type="ECO:0000313" key="1">
    <source>
        <dbReference type="EMBL" id="ONH90162.1"/>
    </source>
</evidence>
<dbReference type="InterPro" id="IPR008271">
    <property type="entry name" value="Ser/Thr_kinase_AS"/>
</dbReference>
<dbReference type="Pfam" id="PF07714">
    <property type="entry name" value="PK_Tyr_Ser-Thr"/>
    <property type="match status" value="1"/>
</dbReference>
<dbReference type="InterPro" id="IPR011009">
    <property type="entry name" value="Kinase-like_dom_sf"/>
</dbReference>
<keyword evidence="2" id="KW-1185">Reference proteome</keyword>
<dbReference type="Proteomes" id="UP000006882">
    <property type="component" value="Chromosome G8"/>
</dbReference>
<dbReference type="GO" id="GO:0005524">
    <property type="term" value="F:ATP binding"/>
    <property type="evidence" value="ECO:0007669"/>
    <property type="project" value="InterPro"/>
</dbReference>
<dbReference type="InterPro" id="IPR000719">
    <property type="entry name" value="Prot_kinase_dom"/>
</dbReference>
<dbReference type="Gene3D" id="1.10.510.10">
    <property type="entry name" value="Transferase(Phosphotransferase) domain 1"/>
    <property type="match status" value="2"/>
</dbReference>
<dbReference type="HOGENOM" id="CLU_000288_21_4_1"/>
<dbReference type="PROSITE" id="PS00108">
    <property type="entry name" value="PROTEIN_KINASE_ST"/>
    <property type="match status" value="1"/>
</dbReference>
<proteinExistence type="predicted"/>
<organism evidence="1 2">
    <name type="scientific">Prunus persica</name>
    <name type="common">Peach</name>
    <name type="synonym">Amygdalus persica</name>
    <dbReference type="NCBI Taxonomy" id="3760"/>
    <lineage>
        <taxon>Eukaryota</taxon>
        <taxon>Viridiplantae</taxon>
        <taxon>Streptophyta</taxon>
        <taxon>Embryophyta</taxon>
        <taxon>Tracheophyta</taxon>
        <taxon>Spermatophyta</taxon>
        <taxon>Magnoliopsida</taxon>
        <taxon>eudicotyledons</taxon>
        <taxon>Gunneridae</taxon>
        <taxon>Pentapetalae</taxon>
        <taxon>rosids</taxon>
        <taxon>fabids</taxon>
        <taxon>Rosales</taxon>
        <taxon>Rosaceae</taxon>
        <taxon>Amygdaloideae</taxon>
        <taxon>Amygdaleae</taxon>
        <taxon>Prunus</taxon>
    </lineage>
</organism>
<dbReference type="SUPFAM" id="SSF56112">
    <property type="entry name" value="Protein kinase-like (PK-like)"/>
    <property type="match status" value="1"/>
</dbReference>
<dbReference type="PROSITE" id="PS50011">
    <property type="entry name" value="PROTEIN_KINASE_DOM"/>
    <property type="match status" value="1"/>
</dbReference>
<evidence type="ECO:0000313" key="2">
    <source>
        <dbReference type="Proteomes" id="UP000006882"/>
    </source>
</evidence>
<dbReference type="EMBL" id="CM007658">
    <property type="protein sequence ID" value="ONH90162.1"/>
    <property type="molecule type" value="Genomic_DNA"/>
</dbReference>
<dbReference type="AlphaFoldDB" id="M5VY90"/>